<feature type="non-terminal residue" evidence="3">
    <location>
        <position position="95"/>
    </location>
</feature>
<dbReference type="PROSITE" id="PS50206">
    <property type="entry name" value="RHODANESE_3"/>
    <property type="match status" value="1"/>
</dbReference>
<comment type="caution">
    <text evidence="3">The sequence shown here is derived from an EMBL/GenBank/DDBJ whole genome shotgun (WGS) entry which is preliminary data.</text>
</comment>
<gene>
    <name evidence="3" type="ORF">HZA61_03085</name>
</gene>
<dbReference type="AlphaFoldDB" id="A0A933S9I6"/>
<evidence type="ECO:0000256" key="1">
    <source>
        <dbReference type="SAM" id="SignalP"/>
    </source>
</evidence>
<feature type="domain" description="Rhodanese" evidence="2">
    <location>
        <begin position="65"/>
        <end position="95"/>
    </location>
</feature>
<dbReference type="Proteomes" id="UP000696931">
    <property type="component" value="Unassembled WGS sequence"/>
</dbReference>
<reference evidence="3" key="1">
    <citation type="submission" date="2020-07" db="EMBL/GenBank/DDBJ databases">
        <title>Huge and variable diversity of episymbiotic CPR bacteria and DPANN archaea in groundwater ecosystems.</title>
        <authorList>
            <person name="He C.Y."/>
            <person name="Keren R."/>
            <person name="Whittaker M."/>
            <person name="Farag I.F."/>
            <person name="Doudna J."/>
            <person name="Cate J.H.D."/>
            <person name="Banfield J.F."/>
        </authorList>
    </citation>
    <scope>NUCLEOTIDE SEQUENCE</scope>
    <source>
        <strain evidence="3">NC_groundwater_1813_Pr3_B-0.1um_71_17</strain>
    </source>
</reference>
<dbReference type="InterPro" id="IPR001763">
    <property type="entry name" value="Rhodanese-like_dom"/>
</dbReference>
<keyword evidence="1" id="KW-0732">Signal</keyword>
<protein>
    <recommendedName>
        <fullName evidence="2">Rhodanese domain-containing protein</fullName>
    </recommendedName>
</protein>
<evidence type="ECO:0000259" key="2">
    <source>
        <dbReference type="PROSITE" id="PS50206"/>
    </source>
</evidence>
<feature type="signal peptide" evidence="1">
    <location>
        <begin position="1"/>
        <end position="26"/>
    </location>
</feature>
<dbReference type="SUPFAM" id="SSF52821">
    <property type="entry name" value="Rhodanese/Cell cycle control phosphatase"/>
    <property type="match status" value="1"/>
</dbReference>
<sequence>MSAPFRWTTNRALAAAALALGLLATAGRPTRGHTVTLDTQELATIVESKVDHVSAAELADWIVAGKADYRLVDLRDEAAFAAYHIQDAENVPLTQ</sequence>
<accession>A0A933S9I6</accession>
<feature type="chain" id="PRO_5036675344" description="Rhodanese domain-containing protein" evidence="1">
    <location>
        <begin position="27"/>
        <end position="95"/>
    </location>
</feature>
<dbReference type="InterPro" id="IPR036873">
    <property type="entry name" value="Rhodanese-like_dom_sf"/>
</dbReference>
<organism evidence="3 4">
    <name type="scientific">Eiseniibacteriota bacterium</name>
    <dbReference type="NCBI Taxonomy" id="2212470"/>
    <lineage>
        <taxon>Bacteria</taxon>
        <taxon>Candidatus Eiseniibacteriota</taxon>
    </lineage>
</organism>
<proteinExistence type="predicted"/>
<dbReference type="Gene3D" id="3.40.250.10">
    <property type="entry name" value="Rhodanese-like domain"/>
    <property type="match status" value="1"/>
</dbReference>
<dbReference type="EMBL" id="JACRIW010000023">
    <property type="protein sequence ID" value="MBI5168451.1"/>
    <property type="molecule type" value="Genomic_DNA"/>
</dbReference>
<evidence type="ECO:0000313" key="3">
    <source>
        <dbReference type="EMBL" id="MBI5168451.1"/>
    </source>
</evidence>
<evidence type="ECO:0000313" key="4">
    <source>
        <dbReference type="Proteomes" id="UP000696931"/>
    </source>
</evidence>
<name>A0A933S9I6_UNCEI</name>